<organism evidence="3 4">
    <name type="scientific">Polyplosphaeria fusca</name>
    <dbReference type="NCBI Taxonomy" id="682080"/>
    <lineage>
        <taxon>Eukaryota</taxon>
        <taxon>Fungi</taxon>
        <taxon>Dikarya</taxon>
        <taxon>Ascomycota</taxon>
        <taxon>Pezizomycotina</taxon>
        <taxon>Dothideomycetes</taxon>
        <taxon>Pleosporomycetidae</taxon>
        <taxon>Pleosporales</taxon>
        <taxon>Tetraplosphaeriaceae</taxon>
        <taxon>Polyplosphaeria</taxon>
    </lineage>
</organism>
<evidence type="ECO:0000313" key="3">
    <source>
        <dbReference type="EMBL" id="KAF2740726.1"/>
    </source>
</evidence>
<evidence type="ECO:0000259" key="2">
    <source>
        <dbReference type="SMART" id="SM00355"/>
    </source>
</evidence>
<evidence type="ECO:0000313" key="4">
    <source>
        <dbReference type="Proteomes" id="UP000799444"/>
    </source>
</evidence>
<evidence type="ECO:0000256" key="1">
    <source>
        <dbReference type="SAM" id="MobiDB-lite"/>
    </source>
</evidence>
<feature type="compositionally biased region" description="Polar residues" evidence="1">
    <location>
        <begin position="351"/>
        <end position="361"/>
    </location>
</feature>
<dbReference type="Proteomes" id="UP000799444">
    <property type="component" value="Unassembled WGS sequence"/>
</dbReference>
<feature type="region of interest" description="Disordered" evidence="1">
    <location>
        <begin position="342"/>
        <end position="491"/>
    </location>
</feature>
<keyword evidence="4" id="KW-1185">Reference proteome</keyword>
<gene>
    <name evidence="3" type="ORF">EJ04DRAFT_481963</name>
</gene>
<accession>A0A9P4RBX5</accession>
<feature type="compositionally biased region" description="Polar residues" evidence="1">
    <location>
        <begin position="472"/>
        <end position="485"/>
    </location>
</feature>
<comment type="caution">
    <text evidence="3">The sequence shown here is derived from an EMBL/GenBank/DDBJ whole genome shotgun (WGS) entry which is preliminary data.</text>
</comment>
<dbReference type="SMART" id="SM00355">
    <property type="entry name" value="ZnF_C2H2"/>
    <property type="match status" value="3"/>
</dbReference>
<dbReference type="AlphaFoldDB" id="A0A9P4RBX5"/>
<name>A0A9P4RBX5_9PLEO</name>
<dbReference type="OrthoDB" id="10056939at2759"/>
<feature type="domain" description="C2H2-type" evidence="2">
    <location>
        <begin position="315"/>
        <end position="337"/>
    </location>
</feature>
<feature type="region of interest" description="Disordered" evidence="1">
    <location>
        <begin position="1"/>
        <end position="97"/>
    </location>
</feature>
<feature type="domain" description="C2H2-type" evidence="2">
    <location>
        <begin position="234"/>
        <end position="257"/>
    </location>
</feature>
<feature type="domain" description="C2H2-type" evidence="2">
    <location>
        <begin position="263"/>
        <end position="293"/>
    </location>
</feature>
<dbReference type="EMBL" id="ML996099">
    <property type="protein sequence ID" value="KAF2740726.1"/>
    <property type="molecule type" value="Genomic_DNA"/>
</dbReference>
<feature type="compositionally biased region" description="Gly residues" evidence="1">
    <location>
        <begin position="397"/>
        <end position="410"/>
    </location>
</feature>
<sequence>MNSSSSTVHPSASANQATEQHLSLPPGGDAMDRQRSQESSSSRSGKRDLETSFSLGLEHSDQSRGPNKVQRLTSNLEHPKQRQRTINNRGKGSSRPMATVSAYTTTTPLSSKQKRFVQRWYEWFARGEASYLAREQVGALATLLGAPSQTVLEYITKKYINPRANQQLSSPLNADLAPHAVPNGSSLPPSEYSFAEANKHLLPQTFAMVEKYVLGCKRRRAQSDGRRCVNDGPFKCTFGCSYRTKRAFDWRRHEETHEPQELWLCDLCVQNQEQNPFLVNRKDKFLKHVKDTHKDCEPEEVLIASRVDFRANFDPRCPLCSEVTFSWDERCRHVLGHYEDEVEEKARGQRGTWTSSTSNGDGNDLDEQTDSSGSSDDDEPVEFPTYLPPSSRRDRTGGPGGGSGTMGGGQSTFRGTWSNHGRDSAGGNSSYSYPNTGPSSYSQRVHNQSESKATESRTGSEVILHPSLSMRAPSSHNQGSDSFVSPSPPRV</sequence>
<reference evidence="3" key="1">
    <citation type="journal article" date="2020" name="Stud. Mycol.">
        <title>101 Dothideomycetes genomes: a test case for predicting lifestyles and emergence of pathogens.</title>
        <authorList>
            <person name="Haridas S."/>
            <person name="Albert R."/>
            <person name="Binder M."/>
            <person name="Bloem J."/>
            <person name="Labutti K."/>
            <person name="Salamov A."/>
            <person name="Andreopoulos B."/>
            <person name="Baker S."/>
            <person name="Barry K."/>
            <person name="Bills G."/>
            <person name="Bluhm B."/>
            <person name="Cannon C."/>
            <person name="Castanera R."/>
            <person name="Culley D."/>
            <person name="Daum C."/>
            <person name="Ezra D."/>
            <person name="Gonzalez J."/>
            <person name="Henrissat B."/>
            <person name="Kuo A."/>
            <person name="Liang C."/>
            <person name="Lipzen A."/>
            <person name="Lutzoni F."/>
            <person name="Magnuson J."/>
            <person name="Mondo S."/>
            <person name="Nolan M."/>
            <person name="Ohm R."/>
            <person name="Pangilinan J."/>
            <person name="Park H.-J."/>
            <person name="Ramirez L."/>
            <person name="Alfaro M."/>
            <person name="Sun H."/>
            <person name="Tritt A."/>
            <person name="Yoshinaga Y."/>
            <person name="Zwiers L.-H."/>
            <person name="Turgeon B."/>
            <person name="Goodwin S."/>
            <person name="Spatafora J."/>
            <person name="Crous P."/>
            <person name="Grigoriev I."/>
        </authorList>
    </citation>
    <scope>NUCLEOTIDE SEQUENCE</scope>
    <source>
        <strain evidence="3">CBS 125425</strain>
    </source>
</reference>
<dbReference type="InterPro" id="IPR013087">
    <property type="entry name" value="Znf_C2H2_type"/>
</dbReference>
<feature type="compositionally biased region" description="Acidic residues" evidence="1">
    <location>
        <begin position="363"/>
        <end position="381"/>
    </location>
</feature>
<protein>
    <recommendedName>
        <fullName evidence="2">C2H2-type domain-containing protein</fullName>
    </recommendedName>
</protein>
<feature type="compositionally biased region" description="Low complexity" evidence="1">
    <location>
        <begin position="1"/>
        <end position="13"/>
    </location>
</feature>
<feature type="compositionally biased region" description="Polar residues" evidence="1">
    <location>
        <begin position="426"/>
        <end position="446"/>
    </location>
</feature>
<proteinExistence type="predicted"/>